<name>G4YVQ6_PHYSP</name>
<dbReference type="STRING" id="1094619.G4YVQ6"/>
<feature type="non-terminal residue" evidence="1">
    <location>
        <position position="1"/>
    </location>
</feature>
<sequence>GMPGSNNDLNVLDASPLISEYIDENAPQFSYEVNGHRYDFLYYLADGIYPDWRCFVKTISSPINVQQKRYSAVQEALRKDVERAFGVLHARFAIVARPTHTWSLDKIKSTLKCCVILHNMIVDD</sequence>
<dbReference type="Pfam" id="PF04827">
    <property type="entry name" value="Plant_tran"/>
    <property type="match status" value="1"/>
</dbReference>
<reference evidence="1 2" key="1">
    <citation type="journal article" date="2006" name="Science">
        <title>Phytophthora genome sequences uncover evolutionary origins and mechanisms of pathogenesis.</title>
        <authorList>
            <person name="Tyler B.M."/>
            <person name="Tripathy S."/>
            <person name="Zhang X."/>
            <person name="Dehal P."/>
            <person name="Jiang R.H."/>
            <person name="Aerts A."/>
            <person name="Arredondo F.D."/>
            <person name="Baxter L."/>
            <person name="Bensasson D."/>
            <person name="Beynon J.L."/>
            <person name="Chapman J."/>
            <person name="Damasceno C.M."/>
            <person name="Dorrance A.E."/>
            <person name="Dou D."/>
            <person name="Dickerman A.W."/>
            <person name="Dubchak I.L."/>
            <person name="Garbelotto M."/>
            <person name="Gijzen M."/>
            <person name="Gordon S.G."/>
            <person name="Govers F."/>
            <person name="Grunwald N.J."/>
            <person name="Huang W."/>
            <person name="Ivors K.L."/>
            <person name="Jones R.W."/>
            <person name="Kamoun S."/>
            <person name="Krampis K."/>
            <person name="Lamour K.H."/>
            <person name="Lee M.K."/>
            <person name="McDonald W.H."/>
            <person name="Medina M."/>
            <person name="Meijer H.J."/>
            <person name="Nordberg E.K."/>
            <person name="Maclean D.J."/>
            <person name="Ospina-Giraldo M.D."/>
            <person name="Morris P.F."/>
            <person name="Phuntumart V."/>
            <person name="Putnam N.H."/>
            <person name="Rash S."/>
            <person name="Rose J.K."/>
            <person name="Sakihama Y."/>
            <person name="Salamov A.A."/>
            <person name="Savidor A."/>
            <person name="Scheuring C.F."/>
            <person name="Smith B.M."/>
            <person name="Sobral B.W."/>
            <person name="Terry A."/>
            <person name="Torto-Alalibo T.A."/>
            <person name="Win J."/>
            <person name="Xu Z."/>
            <person name="Zhang H."/>
            <person name="Grigoriev I.V."/>
            <person name="Rokhsar D.S."/>
            <person name="Boore J.L."/>
        </authorList>
    </citation>
    <scope>NUCLEOTIDE SEQUENCE [LARGE SCALE GENOMIC DNA]</scope>
    <source>
        <strain evidence="1 2">P6497</strain>
    </source>
</reference>
<organism evidence="1 2">
    <name type="scientific">Phytophthora sojae (strain P6497)</name>
    <name type="common">Soybean stem and root rot agent</name>
    <name type="synonym">Phytophthora megasperma f. sp. glycines</name>
    <dbReference type="NCBI Taxonomy" id="1094619"/>
    <lineage>
        <taxon>Eukaryota</taxon>
        <taxon>Sar</taxon>
        <taxon>Stramenopiles</taxon>
        <taxon>Oomycota</taxon>
        <taxon>Peronosporomycetes</taxon>
        <taxon>Peronosporales</taxon>
        <taxon>Peronosporaceae</taxon>
        <taxon>Phytophthora</taxon>
    </lineage>
</organism>
<proteinExistence type="predicted"/>
<dbReference type="InParanoid" id="G4YVQ6"/>
<evidence type="ECO:0000313" key="2">
    <source>
        <dbReference type="Proteomes" id="UP000002640"/>
    </source>
</evidence>
<accession>G4YVQ6</accession>
<keyword evidence="2" id="KW-1185">Reference proteome</keyword>
<dbReference type="KEGG" id="psoj:PHYSODRAFT_373039"/>
<gene>
    <name evidence="1" type="ORF">PHYSODRAFT_373039</name>
</gene>
<dbReference type="GeneID" id="20650406"/>
<dbReference type="RefSeq" id="XP_009518442.1">
    <property type="nucleotide sequence ID" value="XM_009520147.1"/>
</dbReference>
<protein>
    <recommendedName>
        <fullName evidence="3">DDE Tnp4 domain-containing protein</fullName>
    </recommendedName>
</protein>
<dbReference type="InterPro" id="IPR006912">
    <property type="entry name" value="Harbinger_derived_prot"/>
</dbReference>
<dbReference type="PANTHER" id="PTHR47150">
    <property type="entry name" value="OS12G0169200 PROTEIN"/>
    <property type="match status" value="1"/>
</dbReference>
<evidence type="ECO:0000313" key="1">
    <source>
        <dbReference type="EMBL" id="EGZ23154.1"/>
    </source>
</evidence>
<dbReference type="AlphaFoldDB" id="G4YVQ6"/>
<dbReference type="Proteomes" id="UP000002640">
    <property type="component" value="Unassembled WGS sequence"/>
</dbReference>
<evidence type="ECO:0008006" key="3">
    <source>
        <dbReference type="Google" id="ProtNLM"/>
    </source>
</evidence>
<dbReference type="PANTHER" id="PTHR47150:SF5">
    <property type="entry name" value="OS07G0546750 PROTEIN"/>
    <property type="match status" value="1"/>
</dbReference>
<dbReference type="EMBL" id="JH159152">
    <property type="protein sequence ID" value="EGZ23154.1"/>
    <property type="molecule type" value="Genomic_DNA"/>
</dbReference>
<feature type="non-terminal residue" evidence="1">
    <location>
        <position position="124"/>
    </location>
</feature>